<comment type="caution">
    <text evidence="1">The sequence shown here is derived from an EMBL/GenBank/DDBJ whole genome shotgun (WGS) entry which is preliminary data.</text>
</comment>
<keyword evidence="2" id="KW-1185">Reference proteome</keyword>
<proteinExistence type="predicted"/>
<evidence type="ECO:0000313" key="2">
    <source>
        <dbReference type="Proteomes" id="UP000499080"/>
    </source>
</evidence>
<accession>A0A4Y2E2F6</accession>
<dbReference type="Proteomes" id="UP000499080">
    <property type="component" value="Unassembled WGS sequence"/>
</dbReference>
<sequence>MLTIVFGLPWTSFALELDDRYCRILQVLALLPVSNKTMLLDSKVMNIVEKWVEEFTADKQESSDIKALQCSVTSPSE</sequence>
<name>A0A4Y2E2F6_ARAVE</name>
<dbReference type="EMBL" id="BGPR01168434">
    <property type="protein sequence ID" value="GBM22054.1"/>
    <property type="molecule type" value="Genomic_DNA"/>
</dbReference>
<protein>
    <submittedName>
        <fullName evidence="1">Uncharacterized protein</fullName>
    </submittedName>
</protein>
<organism evidence="1 2">
    <name type="scientific">Araneus ventricosus</name>
    <name type="common">Orbweaver spider</name>
    <name type="synonym">Epeira ventricosa</name>
    <dbReference type="NCBI Taxonomy" id="182803"/>
    <lineage>
        <taxon>Eukaryota</taxon>
        <taxon>Metazoa</taxon>
        <taxon>Ecdysozoa</taxon>
        <taxon>Arthropoda</taxon>
        <taxon>Chelicerata</taxon>
        <taxon>Arachnida</taxon>
        <taxon>Araneae</taxon>
        <taxon>Araneomorphae</taxon>
        <taxon>Entelegynae</taxon>
        <taxon>Araneoidea</taxon>
        <taxon>Araneidae</taxon>
        <taxon>Araneus</taxon>
    </lineage>
</organism>
<gene>
    <name evidence="1" type="ORF">AVEN_88720_1</name>
</gene>
<feature type="non-terminal residue" evidence="1">
    <location>
        <position position="77"/>
    </location>
</feature>
<evidence type="ECO:0000313" key="1">
    <source>
        <dbReference type="EMBL" id="GBM22054.1"/>
    </source>
</evidence>
<reference evidence="1 2" key="1">
    <citation type="journal article" date="2019" name="Sci. Rep.">
        <title>Orb-weaving spider Araneus ventricosus genome elucidates the spidroin gene catalogue.</title>
        <authorList>
            <person name="Kono N."/>
            <person name="Nakamura H."/>
            <person name="Ohtoshi R."/>
            <person name="Moran D.A.P."/>
            <person name="Shinohara A."/>
            <person name="Yoshida Y."/>
            <person name="Fujiwara M."/>
            <person name="Mori M."/>
            <person name="Tomita M."/>
            <person name="Arakawa K."/>
        </authorList>
    </citation>
    <scope>NUCLEOTIDE SEQUENCE [LARGE SCALE GENOMIC DNA]</scope>
</reference>
<dbReference type="AlphaFoldDB" id="A0A4Y2E2F6"/>